<evidence type="ECO:0000313" key="1">
    <source>
        <dbReference type="EMBL" id="DAE06826.1"/>
    </source>
</evidence>
<sequence length="79" mass="9079">MKRSELEKYLGKTIELTIFGKTLRGILHKTGEEQFKNNCNLYLPKKYYFVSDEYGILCGNCIFRCSHVGKLRLIGGDGK</sequence>
<name>A0A8S5PIU4_9CAUD</name>
<dbReference type="EMBL" id="BK015442">
    <property type="protein sequence ID" value="DAE06826.1"/>
    <property type="molecule type" value="Genomic_DNA"/>
</dbReference>
<reference evidence="1" key="1">
    <citation type="journal article" date="2021" name="Proc. Natl. Acad. Sci. U.S.A.">
        <title>A Catalog of Tens of Thousands of Viruses from Human Metagenomes Reveals Hidden Associations with Chronic Diseases.</title>
        <authorList>
            <person name="Tisza M.J."/>
            <person name="Buck C.B."/>
        </authorList>
    </citation>
    <scope>NUCLEOTIDE SEQUENCE</scope>
    <source>
        <strain evidence="1">CtXBp18</strain>
    </source>
</reference>
<proteinExistence type="predicted"/>
<protein>
    <submittedName>
        <fullName evidence="1">Uncharacterized protein</fullName>
    </submittedName>
</protein>
<accession>A0A8S5PIU4</accession>
<organism evidence="1">
    <name type="scientific">Siphoviridae sp. ctXBp18</name>
    <dbReference type="NCBI Taxonomy" id="2825541"/>
    <lineage>
        <taxon>Viruses</taxon>
        <taxon>Duplodnaviria</taxon>
        <taxon>Heunggongvirae</taxon>
        <taxon>Uroviricota</taxon>
        <taxon>Caudoviricetes</taxon>
    </lineage>
</organism>